<dbReference type="Proteomes" id="UP000053776">
    <property type="component" value="Unassembled WGS sequence"/>
</dbReference>
<dbReference type="Gene3D" id="2.30.30.390">
    <property type="entry name" value="Hemimethylated DNA-binding domain"/>
    <property type="match status" value="1"/>
</dbReference>
<feature type="compositionally biased region" description="Gly residues" evidence="1">
    <location>
        <begin position="642"/>
        <end position="651"/>
    </location>
</feature>
<evidence type="ECO:0000256" key="2">
    <source>
        <dbReference type="SAM" id="SignalP"/>
    </source>
</evidence>
<evidence type="ECO:0000259" key="3">
    <source>
        <dbReference type="SMART" id="SM00992"/>
    </source>
</evidence>
<accession>A0A0J9W5U4</accession>
<feature type="region of interest" description="Disordered" evidence="1">
    <location>
        <begin position="618"/>
        <end position="654"/>
    </location>
</feature>
<dbReference type="InterPro" id="IPR036623">
    <property type="entry name" value="Hemimethylated_DNA-bd_sf"/>
</dbReference>
<keyword evidence="2" id="KW-0732">Signal</keyword>
<protein>
    <submittedName>
        <fullName evidence="4">Cloroquine resistance associated protein cg1</fullName>
    </submittedName>
</protein>
<dbReference type="EMBL" id="KQ234971">
    <property type="protein sequence ID" value="KMZ95838.1"/>
    <property type="molecule type" value="Genomic_DNA"/>
</dbReference>
<feature type="region of interest" description="Disordered" evidence="1">
    <location>
        <begin position="162"/>
        <end position="221"/>
    </location>
</feature>
<feature type="compositionally biased region" description="Low complexity" evidence="1">
    <location>
        <begin position="632"/>
        <end position="641"/>
    </location>
</feature>
<organism evidence="4 5">
    <name type="scientific">Plasmodium vivax Mauritania I</name>
    <dbReference type="NCBI Taxonomy" id="1035515"/>
    <lineage>
        <taxon>Eukaryota</taxon>
        <taxon>Sar</taxon>
        <taxon>Alveolata</taxon>
        <taxon>Apicomplexa</taxon>
        <taxon>Aconoidasida</taxon>
        <taxon>Haemosporida</taxon>
        <taxon>Plasmodiidae</taxon>
        <taxon>Plasmodium</taxon>
        <taxon>Plasmodium (Plasmodium)</taxon>
    </lineage>
</organism>
<gene>
    <name evidence="4" type="ORF">PVMG_03912</name>
</gene>
<dbReference type="AlphaFoldDB" id="A0A0J9W5U4"/>
<reference evidence="4 5" key="1">
    <citation type="submission" date="2011-08" db="EMBL/GenBank/DDBJ databases">
        <title>The Genome Sequence of Plasmodium vivax Mauritania I.</title>
        <authorList>
            <consortium name="The Broad Institute Genome Sequencing Platform"/>
            <consortium name="The Broad Institute Genome Sequencing Center for Infectious Disease"/>
            <person name="Neafsey D."/>
            <person name="Carlton J."/>
            <person name="Barnwell J."/>
            <person name="Collins W."/>
            <person name="Escalante A."/>
            <person name="Mullikin J."/>
            <person name="Saul A."/>
            <person name="Guigo R."/>
            <person name="Camara F."/>
            <person name="Young S.K."/>
            <person name="Zeng Q."/>
            <person name="Gargeya S."/>
            <person name="Fitzgerald M."/>
            <person name="Haas B."/>
            <person name="Abouelleil A."/>
            <person name="Alvarado L."/>
            <person name="Arachchi H.M."/>
            <person name="Berlin A."/>
            <person name="Brown A."/>
            <person name="Chapman S.B."/>
            <person name="Chen Z."/>
            <person name="Dunbar C."/>
            <person name="Freedman E."/>
            <person name="Gearin G."/>
            <person name="Gellesch M."/>
            <person name="Goldberg J."/>
            <person name="Griggs A."/>
            <person name="Gujja S."/>
            <person name="Heiman D."/>
            <person name="Howarth C."/>
            <person name="Larson L."/>
            <person name="Lui A."/>
            <person name="MacDonald P.J.P."/>
            <person name="Montmayeur A."/>
            <person name="Murphy C."/>
            <person name="Neiman D."/>
            <person name="Pearson M."/>
            <person name="Priest M."/>
            <person name="Roberts A."/>
            <person name="Saif S."/>
            <person name="Shea T."/>
            <person name="Shenoy N."/>
            <person name="Sisk P."/>
            <person name="Stolte C."/>
            <person name="Sykes S."/>
            <person name="Wortman J."/>
            <person name="Nusbaum C."/>
            <person name="Birren B."/>
        </authorList>
    </citation>
    <scope>NUCLEOTIDE SEQUENCE [LARGE SCALE GENOMIC DNA]</scope>
    <source>
        <strain evidence="4 5">Mauritania I</strain>
    </source>
</reference>
<proteinExistence type="predicted"/>
<dbReference type="Pfam" id="PF08755">
    <property type="entry name" value="YccV-like"/>
    <property type="match status" value="1"/>
</dbReference>
<dbReference type="OrthoDB" id="448954at2759"/>
<dbReference type="GO" id="GO:0003677">
    <property type="term" value="F:DNA binding"/>
    <property type="evidence" value="ECO:0007669"/>
    <property type="project" value="InterPro"/>
</dbReference>
<feature type="signal peptide" evidence="2">
    <location>
        <begin position="1"/>
        <end position="22"/>
    </location>
</feature>
<dbReference type="SUPFAM" id="SSF141255">
    <property type="entry name" value="YccV-like"/>
    <property type="match status" value="1"/>
</dbReference>
<feature type="domain" description="Hemimethylated DNA-binding" evidence="3">
    <location>
        <begin position="909"/>
        <end position="1063"/>
    </location>
</feature>
<feature type="compositionally biased region" description="Gly residues" evidence="1">
    <location>
        <begin position="809"/>
        <end position="823"/>
    </location>
</feature>
<feature type="region of interest" description="Disordered" evidence="1">
    <location>
        <begin position="802"/>
        <end position="851"/>
    </location>
</feature>
<evidence type="ECO:0000313" key="5">
    <source>
        <dbReference type="Proteomes" id="UP000053776"/>
    </source>
</evidence>
<dbReference type="InterPro" id="IPR011722">
    <property type="entry name" value="Hemimethylated_DNA-bd_dom"/>
</dbReference>
<dbReference type="SMART" id="SM00992">
    <property type="entry name" value="YccV-like"/>
    <property type="match status" value="1"/>
</dbReference>
<sequence>MRPVPALAPVLVAVTLTQLVCQCFVNTKYQVQLDHSIPSEFLHNDRSQKYTNVTIGNDSFLCLFGRSSRFGDASEGGTPPYGDGAEEEALSGCDDLGVFKKAGEAPEGVINYVEEKLHRGNYLLKYSQGKGIYYELHTHGDPPSSGTWGWGAAPMVGSEVDAGAATRKRGGGEAVKGEDEEGRSTTGSSHPHRGANQALRKDLPGRRGAPKKHSFNETSAAQRMSNGRLAIQCNFQKVYDYIFYKHKFNAYHKNRTYRNVNDEVMLKNHMIKGKMLTIKNACIDAFTPSSENELKICLNRSISFATNRHNQKKNKNKKRKHSCVCSYLSDKDLLFVNNTVVQYYSDGTYFFEVLFLCGNNNLRVNSFEKLHRRYFPFIFQIYEHVQANLTQLHKIIRNRRAMEQPYFFKTFSPYRYSESYFRALKEKLNKMLNAFFPKVTHLYRVTLSAYMFCDYTDRVNPPNHFLLKGLMNKCFQFTKHDEYFYEVCLPNSVIRYEKDEYDRVKYPLTLLGSSDRSSNEGKPFFEKVYDAFPVLKMNYRLRKDAENYLKTQKGVITQSAVISITREEDIDHAAVFSGGDFPSQGYPPSANQLSASSILAPASATVLSSSSVFSASPSEYTQNGSGGGSSGGSASSASSGGSASGGSGDGRGQNVLPPLATFKATITPLSEVASPPPYFSFAADRIPYISTYMIDKPVEILKYGNENFYKALAIDLRGGRCRDSLGDVHDYITTIYFDCSLHYKNETQTNIVNIFQTTECHYYVHVSSPVLCAHPTLHTSVKSQNEVIRCFRNVFAASAQRVGRSRGRSGSGKSGSGKSGSGKSGSSRSGGSRRGSDRPPPSCGERDDPYLSDADKLYLHQFQEKKKKMMQKKNMHALESVPRNTKMEFGVKYDFGLGNYIRKRVYKGTPIFHIGNIVRHRYWNYEAVVVSWDYICYAPAEWKYHFFLEYPTEVQNSVHYLLLVNKDGKKGGAILHDRSAYTDHPNKRAETSHARRAKHATADEKWENVRLNVSEEQPFHDDHFNFAYVPESSLVYGDKMIYSEHLSQFFEQYNSFFHFYIPKKDHIIWKLFPYDFFNLIF</sequence>
<name>A0A0J9W5U4_PLAVI</name>
<feature type="chain" id="PRO_5005325073" evidence="2">
    <location>
        <begin position="23"/>
        <end position="1081"/>
    </location>
</feature>
<evidence type="ECO:0000256" key="1">
    <source>
        <dbReference type="SAM" id="MobiDB-lite"/>
    </source>
</evidence>
<evidence type="ECO:0000313" key="4">
    <source>
        <dbReference type="EMBL" id="KMZ95838.1"/>
    </source>
</evidence>